<evidence type="ECO:0000256" key="7">
    <source>
        <dbReference type="ARBA" id="ARBA00072742"/>
    </source>
</evidence>
<evidence type="ECO:0000256" key="1">
    <source>
        <dbReference type="ARBA" id="ARBA00004613"/>
    </source>
</evidence>
<sequence>QSAFSAARTSSMMGGHQKSITFNKVFVNIGKDFNPDTGMFQCRIPGAYYFAFTIGKYPRKILSVMLVKNDHEVQAIAYDEHLQKMRKVQSQSIMLQLNIGDRVWLLLHNNRKYALYSNMGPYTTFTGYLVYPDVQMNNPSNSLLQSTNQYDCYCSDPLSQNSLSPNSLPTTEGKENLRSAFSAARTQSLLGKNTLDKHQEPITFDIEYVNIGNHFDISTGYFTCHIPGAYYFAFNVGKPPLKAVSVKLMKNSSEVQAMIYNDDDSRHREMQSQSLMLSLKTGDTVWLYSQQHERFGVYSNHGKYITFTGFLIYPDFNLLNSYHHIARRQ</sequence>
<feature type="domain" description="C1q" evidence="9">
    <location>
        <begin position="1"/>
        <end position="136"/>
    </location>
</feature>
<dbReference type="Proteomes" id="UP000008672">
    <property type="component" value="Unassembled WGS sequence"/>
</dbReference>
<dbReference type="eggNOG" id="ENOG502QSYD">
    <property type="taxonomic scope" value="Eukaryota"/>
</dbReference>
<dbReference type="Pfam" id="PF00386">
    <property type="entry name" value="C1q"/>
    <property type="match status" value="2"/>
</dbReference>
<evidence type="ECO:0000256" key="8">
    <source>
        <dbReference type="ARBA" id="ARBA00084029"/>
    </source>
</evidence>
<keyword evidence="2" id="KW-0202">Cytokine</keyword>
<feature type="domain" description="C1q" evidence="9">
    <location>
        <begin position="174"/>
        <end position="318"/>
    </location>
</feature>
<dbReference type="AlphaFoldDB" id="H3AZI1"/>
<accession>H3AZI1</accession>
<keyword evidence="5" id="KW-0677">Repeat</keyword>
<dbReference type="OMA" id="QVQAMVF"/>
<name>H3AZI1_LATCH</name>
<dbReference type="InterPro" id="IPR008983">
    <property type="entry name" value="Tumour_necrosis_fac-like_dom"/>
</dbReference>
<reference evidence="10" key="2">
    <citation type="submission" date="2025-08" db="UniProtKB">
        <authorList>
            <consortium name="Ensembl"/>
        </authorList>
    </citation>
    <scope>IDENTIFICATION</scope>
</reference>
<protein>
    <recommendedName>
        <fullName evidence="7">Complement C1q tumor necrosis factor-related protein 4</fullName>
    </recommendedName>
    <alternativeName>
        <fullName evidence="8">C1q/TNF-related protein 4</fullName>
    </alternativeName>
</protein>
<dbReference type="SMART" id="SM00110">
    <property type="entry name" value="C1Q"/>
    <property type="match status" value="2"/>
</dbReference>
<dbReference type="EMBL" id="AFYH01018089">
    <property type="status" value="NOT_ANNOTATED_CDS"/>
    <property type="molecule type" value="Genomic_DNA"/>
</dbReference>
<keyword evidence="3" id="KW-0964">Secreted</keyword>
<organism evidence="10 11">
    <name type="scientific">Latimeria chalumnae</name>
    <name type="common">Coelacanth</name>
    <dbReference type="NCBI Taxonomy" id="7897"/>
    <lineage>
        <taxon>Eukaryota</taxon>
        <taxon>Metazoa</taxon>
        <taxon>Chordata</taxon>
        <taxon>Craniata</taxon>
        <taxon>Vertebrata</taxon>
        <taxon>Euteleostomi</taxon>
        <taxon>Coelacanthiformes</taxon>
        <taxon>Coelacanthidae</taxon>
        <taxon>Latimeria</taxon>
    </lineage>
</organism>
<dbReference type="PROSITE" id="PS50871">
    <property type="entry name" value="C1Q"/>
    <property type="match status" value="2"/>
</dbReference>
<keyword evidence="11" id="KW-1185">Reference proteome</keyword>
<keyword evidence="4" id="KW-0732">Signal</keyword>
<dbReference type="GO" id="GO:0005125">
    <property type="term" value="F:cytokine activity"/>
    <property type="evidence" value="ECO:0007669"/>
    <property type="project" value="UniProtKB-KW"/>
</dbReference>
<evidence type="ECO:0000256" key="2">
    <source>
        <dbReference type="ARBA" id="ARBA00022514"/>
    </source>
</evidence>
<comment type="subcellular location">
    <subcellularLocation>
        <location evidence="1">Secreted</location>
    </subcellularLocation>
</comment>
<evidence type="ECO:0000256" key="5">
    <source>
        <dbReference type="ARBA" id="ARBA00022737"/>
    </source>
</evidence>
<dbReference type="InterPro" id="IPR050822">
    <property type="entry name" value="Cerebellin_Synaptic_Org"/>
</dbReference>
<evidence type="ECO:0000313" key="10">
    <source>
        <dbReference type="Ensembl" id="ENSLACP00000015052.1"/>
    </source>
</evidence>
<evidence type="ECO:0000256" key="6">
    <source>
        <dbReference type="ARBA" id="ARBA00062528"/>
    </source>
</evidence>
<evidence type="ECO:0000259" key="9">
    <source>
        <dbReference type="PROSITE" id="PS50871"/>
    </source>
</evidence>
<dbReference type="Ensembl" id="ENSLACT00000015158.1">
    <property type="protein sequence ID" value="ENSLACP00000015052.1"/>
    <property type="gene ID" value="ENSLACG00000013245.1"/>
</dbReference>
<evidence type="ECO:0000313" key="11">
    <source>
        <dbReference type="Proteomes" id="UP000008672"/>
    </source>
</evidence>
<comment type="subunit">
    <text evidence="6">Homomultimer. Forms trimers, hexamers and high molecular weight oligomers.</text>
</comment>
<gene>
    <name evidence="10" type="primary">LOC102348707</name>
</gene>
<dbReference type="InParanoid" id="H3AZI1"/>
<proteinExistence type="predicted"/>
<dbReference type="PRINTS" id="PR00007">
    <property type="entry name" value="COMPLEMNTC1Q"/>
</dbReference>
<dbReference type="FunFam" id="2.60.120.40:FF:000020">
    <property type="entry name" value="complement C1q tumor necrosis factor-related protein 4"/>
    <property type="match status" value="2"/>
</dbReference>
<reference evidence="11" key="1">
    <citation type="submission" date="2011-08" db="EMBL/GenBank/DDBJ databases">
        <title>The draft genome of Latimeria chalumnae.</title>
        <authorList>
            <person name="Di Palma F."/>
            <person name="Alfoldi J."/>
            <person name="Johnson J."/>
            <person name="Berlin A."/>
            <person name="Gnerre S."/>
            <person name="Jaffe D."/>
            <person name="MacCallum I."/>
            <person name="Young S."/>
            <person name="Walker B.J."/>
            <person name="Lander E."/>
            <person name="Lindblad-Toh K."/>
        </authorList>
    </citation>
    <scope>NUCLEOTIDE SEQUENCE [LARGE SCALE GENOMIC DNA]</scope>
    <source>
        <strain evidence="11">Wild caught</strain>
    </source>
</reference>
<evidence type="ECO:0000256" key="3">
    <source>
        <dbReference type="ARBA" id="ARBA00022525"/>
    </source>
</evidence>
<dbReference type="InterPro" id="IPR001073">
    <property type="entry name" value="C1q_dom"/>
</dbReference>
<dbReference type="HOGENOM" id="CLU_048377_0_0_1"/>
<dbReference type="GeneTree" id="ENSGT00940000161832"/>
<dbReference type="PANTHER" id="PTHR22923:SF87">
    <property type="entry name" value="COMPLEMENT C1Q TUMOR NECROSIS FACTOR-RELATED PROTEIN 4"/>
    <property type="match status" value="1"/>
</dbReference>
<dbReference type="PANTHER" id="PTHR22923">
    <property type="entry name" value="CEREBELLIN-RELATED"/>
    <property type="match status" value="1"/>
</dbReference>
<dbReference type="SUPFAM" id="SSF49842">
    <property type="entry name" value="TNF-like"/>
    <property type="match status" value="2"/>
</dbReference>
<evidence type="ECO:0000256" key="4">
    <source>
        <dbReference type="ARBA" id="ARBA00022729"/>
    </source>
</evidence>
<reference evidence="10" key="3">
    <citation type="submission" date="2025-09" db="UniProtKB">
        <authorList>
            <consortium name="Ensembl"/>
        </authorList>
    </citation>
    <scope>IDENTIFICATION</scope>
</reference>
<dbReference type="Gene3D" id="2.60.120.40">
    <property type="match status" value="2"/>
</dbReference>
<dbReference type="GO" id="GO:0005615">
    <property type="term" value="C:extracellular space"/>
    <property type="evidence" value="ECO:0007669"/>
    <property type="project" value="UniProtKB-KW"/>
</dbReference>